<accession>A0A7K1SVF0</accession>
<feature type="domain" description="GmrSD restriction endonucleases C-terminal" evidence="2">
    <location>
        <begin position="473"/>
        <end position="613"/>
    </location>
</feature>
<feature type="domain" description="GmrSD restriction endonucleases N-terminal" evidence="1">
    <location>
        <begin position="9"/>
        <end position="208"/>
    </location>
</feature>
<sequence>MQPTELTISKLLGSDQYIIPLYQRNYAWGVIEVNQLLQDVWDMYKANANSNYYIGTLVVDKKKDNGYFEIIDGQQRHTTITLINSVINGNREKFSNEAIPNSNLHFDARKEIKSFIGSLFTNYENAKQVNADRDFGLPKIKEAVRTIESFFTIKEKEGFDNYFNYFYNKVKIIRIEVPPDTDINHYFEIMNNRGEQLEKHELLKARFLSTIDAELREKFALIWNACSQMDRPIQSCFNPDKRKEIFGGNYDGIPENYLKLIESIKDESTLATNKDNTLSNLLQKNENLKPNTEETVTEDKYKSVVDFPNFLLQVLSIQISGVIVALDDKKLLDEFGYTNKIAGRKLPPAIEFINSLLKYRTLFDKYIIKREEANDDWGWKLSQPKNSDGILSYKNTFSKDNTEDAFENKEFIMVQSMLQVSFPGNNNKNWLKEILIFFQKKEFKIFDKEFLEELNNIAKRRFKESKKLGYNNGTSTHRYLFNYLDYLLWKEYNNPNVKSNIPFDNSRFNSFRFTQNNSVEHLHPQKDIHSLKIIESETNEEFESEKKILDHFGNLCLISQSSNSKYSDYNFHAKKEQFNKKQSVESLKQQIMFSYSVNDWNTDQIKKHGEEMILLLENSIKN</sequence>
<dbReference type="AlphaFoldDB" id="A0A7K1SVF0"/>
<name>A0A7K1SVF0_9SPHI</name>
<dbReference type="InterPro" id="IPR004919">
    <property type="entry name" value="GmrSD_N"/>
</dbReference>
<gene>
    <name evidence="3" type="ORF">GO621_06910</name>
</gene>
<dbReference type="Pfam" id="PF03235">
    <property type="entry name" value="GmrSD_N"/>
    <property type="match status" value="1"/>
</dbReference>
<comment type="caution">
    <text evidence="3">The sequence shown here is derived from an EMBL/GenBank/DDBJ whole genome shotgun (WGS) entry which is preliminary data.</text>
</comment>
<evidence type="ECO:0000259" key="1">
    <source>
        <dbReference type="Pfam" id="PF03235"/>
    </source>
</evidence>
<dbReference type="PANTHER" id="PTHR35149">
    <property type="entry name" value="SLL5132 PROTEIN"/>
    <property type="match status" value="1"/>
</dbReference>
<dbReference type="Proteomes" id="UP000462014">
    <property type="component" value="Unassembled WGS sequence"/>
</dbReference>
<proteinExistence type="predicted"/>
<evidence type="ECO:0000313" key="4">
    <source>
        <dbReference type="Proteomes" id="UP000462014"/>
    </source>
</evidence>
<organism evidence="3 4">
    <name type="scientific">Mucilaginibacter arboris</name>
    <dbReference type="NCBI Taxonomy" id="2682090"/>
    <lineage>
        <taxon>Bacteria</taxon>
        <taxon>Pseudomonadati</taxon>
        <taxon>Bacteroidota</taxon>
        <taxon>Sphingobacteriia</taxon>
        <taxon>Sphingobacteriales</taxon>
        <taxon>Sphingobacteriaceae</taxon>
        <taxon>Mucilaginibacter</taxon>
    </lineage>
</organism>
<dbReference type="InterPro" id="IPR011089">
    <property type="entry name" value="GmrSD_C"/>
</dbReference>
<dbReference type="EMBL" id="WPIK01000005">
    <property type="protein sequence ID" value="MVN21263.1"/>
    <property type="molecule type" value="Genomic_DNA"/>
</dbReference>
<dbReference type="RefSeq" id="WP_157565456.1">
    <property type="nucleotide sequence ID" value="NZ_WPIK01000005.1"/>
</dbReference>
<evidence type="ECO:0000313" key="3">
    <source>
        <dbReference type="EMBL" id="MVN21263.1"/>
    </source>
</evidence>
<dbReference type="PANTHER" id="PTHR35149:SF1">
    <property type="entry name" value="DUF5655 DOMAIN-CONTAINING PROTEIN"/>
    <property type="match status" value="1"/>
</dbReference>
<reference evidence="3 4" key="1">
    <citation type="submission" date="2019-12" db="EMBL/GenBank/DDBJ databases">
        <title>Mucilaginibacter sp. HMF7410 genome sequencing and assembly.</title>
        <authorList>
            <person name="Kang H."/>
            <person name="Cha I."/>
            <person name="Kim H."/>
            <person name="Joh K."/>
        </authorList>
    </citation>
    <scope>NUCLEOTIDE SEQUENCE [LARGE SCALE GENOMIC DNA]</scope>
    <source>
        <strain evidence="3 4">HMF7410</strain>
    </source>
</reference>
<evidence type="ECO:0000259" key="2">
    <source>
        <dbReference type="Pfam" id="PF07510"/>
    </source>
</evidence>
<keyword evidence="4" id="KW-1185">Reference proteome</keyword>
<protein>
    <submittedName>
        <fullName evidence="3">DUF262 domain-containing protein</fullName>
    </submittedName>
</protein>
<dbReference type="Pfam" id="PF07510">
    <property type="entry name" value="GmrSD_C"/>
    <property type="match status" value="1"/>
</dbReference>